<sequence>MKYKRSASNNGDYEKITTVKVKDQQLSNVKRVSLEAEVEQRDKEVKGKRIALEAEINQRDENIKEKLTALEAENQKLRDKVIRIEEQYNKYRELTTLYCKFPNIQIPEDVKSVIKKCKLDKILDTLEKNNNDLADRLQYLVSNLQVLQNKAESSESCLTHVESLSHQVTELEAETTMLKKEKAERRIENNILQEEMINIKKQMINKELIISENEIKIKQLINNYESMENEYTSELELSKRMKTLLKEEVELLTEILKSYEENRQYCSNRLKIEHVQVIEYLLKRYKKELEQAQSNHNQKLEDQYNCSKVNPNTIRILQRI</sequence>
<dbReference type="OrthoDB" id="10254663at2759"/>
<evidence type="ECO:0000313" key="3">
    <source>
        <dbReference type="Proteomes" id="UP000266673"/>
    </source>
</evidence>
<feature type="coiled-coil region" evidence="1">
    <location>
        <begin position="123"/>
        <end position="181"/>
    </location>
</feature>
<evidence type="ECO:0000313" key="2">
    <source>
        <dbReference type="EMBL" id="RIB01020.1"/>
    </source>
</evidence>
<dbReference type="AlphaFoldDB" id="A0A397TSL6"/>
<protein>
    <submittedName>
        <fullName evidence="2">Uncharacterized protein</fullName>
    </submittedName>
</protein>
<dbReference type="Proteomes" id="UP000266673">
    <property type="component" value="Unassembled WGS sequence"/>
</dbReference>
<dbReference type="STRING" id="44941.A0A397TSL6"/>
<feature type="coiled-coil region" evidence="1">
    <location>
        <begin position="53"/>
        <end position="94"/>
    </location>
</feature>
<dbReference type="EMBL" id="QKWP01003382">
    <property type="protein sequence ID" value="RIB01020.1"/>
    <property type="molecule type" value="Genomic_DNA"/>
</dbReference>
<organism evidence="2 3">
    <name type="scientific">Gigaspora rosea</name>
    <dbReference type="NCBI Taxonomy" id="44941"/>
    <lineage>
        <taxon>Eukaryota</taxon>
        <taxon>Fungi</taxon>
        <taxon>Fungi incertae sedis</taxon>
        <taxon>Mucoromycota</taxon>
        <taxon>Glomeromycotina</taxon>
        <taxon>Glomeromycetes</taxon>
        <taxon>Diversisporales</taxon>
        <taxon>Gigasporaceae</taxon>
        <taxon>Gigaspora</taxon>
    </lineage>
</organism>
<keyword evidence="1" id="KW-0175">Coiled coil</keyword>
<proteinExistence type="predicted"/>
<keyword evidence="3" id="KW-1185">Reference proteome</keyword>
<name>A0A397TSL6_9GLOM</name>
<reference evidence="2 3" key="1">
    <citation type="submission" date="2018-06" db="EMBL/GenBank/DDBJ databases">
        <title>Comparative genomics reveals the genomic features of Rhizophagus irregularis, R. cerebriforme, R. diaphanum and Gigaspora rosea, and their symbiotic lifestyle signature.</title>
        <authorList>
            <person name="Morin E."/>
            <person name="San Clemente H."/>
            <person name="Chen E.C.H."/>
            <person name="De La Providencia I."/>
            <person name="Hainaut M."/>
            <person name="Kuo A."/>
            <person name="Kohler A."/>
            <person name="Murat C."/>
            <person name="Tang N."/>
            <person name="Roy S."/>
            <person name="Loubradou J."/>
            <person name="Henrissat B."/>
            <person name="Grigoriev I.V."/>
            <person name="Corradi N."/>
            <person name="Roux C."/>
            <person name="Martin F.M."/>
        </authorList>
    </citation>
    <scope>NUCLEOTIDE SEQUENCE [LARGE SCALE GENOMIC DNA]</scope>
    <source>
        <strain evidence="2 3">DAOM 194757</strain>
    </source>
</reference>
<comment type="caution">
    <text evidence="2">The sequence shown here is derived from an EMBL/GenBank/DDBJ whole genome shotgun (WGS) entry which is preliminary data.</text>
</comment>
<evidence type="ECO:0000256" key="1">
    <source>
        <dbReference type="SAM" id="Coils"/>
    </source>
</evidence>
<gene>
    <name evidence="2" type="ORF">C2G38_2232102</name>
</gene>
<feature type="coiled-coil region" evidence="1">
    <location>
        <begin position="210"/>
        <end position="302"/>
    </location>
</feature>
<accession>A0A397TSL6</accession>